<feature type="domain" description="DUF7032" evidence="3">
    <location>
        <begin position="88"/>
        <end position="191"/>
    </location>
</feature>
<dbReference type="Pfam" id="PF00514">
    <property type="entry name" value="Arm"/>
    <property type="match status" value="1"/>
</dbReference>
<gene>
    <name evidence="4" type="ORF">ZIOFF_066477</name>
</gene>
<evidence type="ECO:0000256" key="1">
    <source>
        <dbReference type="PROSITE-ProRule" id="PRU00259"/>
    </source>
</evidence>
<protein>
    <recommendedName>
        <fullName evidence="3">DUF7032 domain-containing protein</fullName>
    </recommendedName>
</protein>
<dbReference type="AlphaFoldDB" id="A0A8J5K994"/>
<sequence>MALPVAMEDGIVCLHDIACVGEWYDERAWHWLYFGYTCGWYSESTLYRITQFPDRAWVRRQIISIAGLPGMDAAASAGGSDDPRCCRFLLASLSAAAAEAQSLRARWTSVSAAVARLSASLDDLAPLPPNALVADLLQSLTQILSPALALASLCRASDPPAARLRTQSEIDAVSAALHQLAADADLILRSGALTYLPSPPPEAGSSRRELVRTEARRLVTRLQIGSSESRIAALDSLLDLLREEEKNVVLAAGLGVMPALVRLLDSVAGAASCHDAREKAAAAIARISEVQSCHHLIVAEGLPLLHHLARILESEGGAAKEKTCTALHILTQNRGNAVIIGSRGGIATLLKICRNGSPSAQAAAAAVLKNLATAQELRLNFLEENAIPALIGLLASGTPLAQENAIGCLSNLSAGAECESIKLSIFKERALEHLKNYWEAVDRGEDRNLELGVCLLRNLASFRYIAEIIATTGFLLPIIIALKCDKPGTRTEAARAVAGLALVLGRARKEFEDAVPPLVRMLEARALEEKEAASRALASLMPFLGCQRLLRKEEKGIVNVVQLLDPLIHIDKKYTISILVSISQSRKCRKQMVAAGAYGYLQRLSVMEVDGAKKLLENFGRGKILAVIEPKQEAVSSEVGMQLVQHGYVKSVGKAPVGVAPLATGKESNKMPFMATYNQLQEFSTQEAAAAVLGKKEVKGRESCSTVPTDKKLGKRLHGENNKQADQIGNEKSWSGDWDSLPNPIMELMGAPDAESTEKRNPNACSSALALYRCHNVLFLLRRRQSRTPVDIAPPLSSLSLYRCRHRPSHRKLHGVAPVSTIWTSLERYFTNTINTYPTIHRPCH</sequence>
<feature type="repeat" description="ARM" evidence="1">
    <location>
        <begin position="385"/>
        <end position="413"/>
    </location>
</feature>
<evidence type="ECO:0000256" key="2">
    <source>
        <dbReference type="SAM" id="MobiDB-lite"/>
    </source>
</evidence>
<keyword evidence="5" id="KW-1185">Reference proteome</keyword>
<dbReference type="Proteomes" id="UP000734854">
    <property type="component" value="Unassembled WGS sequence"/>
</dbReference>
<dbReference type="SUPFAM" id="SSF48371">
    <property type="entry name" value="ARM repeat"/>
    <property type="match status" value="1"/>
</dbReference>
<feature type="compositionally biased region" description="Polar residues" evidence="2">
    <location>
        <begin position="724"/>
        <end position="733"/>
    </location>
</feature>
<feature type="region of interest" description="Disordered" evidence="2">
    <location>
        <begin position="703"/>
        <end position="737"/>
    </location>
</feature>
<dbReference type="SMART" id="SM00185">
    <property type="entry name" value="ARM"/>
    <property type="match status" value="3"/>
</dbReference>
<proteinExistence type="predicted"/>
<evidence type="ECO:0000259" key="3">
    <source>
        <dbReference type="Pfam" id="PF23005"/>
    </source>
</evidence>
<dbReference type="EMBL" id="JACMSC010000018">
    <property type="protein sequence ID" value="KAG6477225.1"/>
    <property type="molecule type" value="Genomic_DNA"/>
</dbReference>
<dbReference type="Pfam" id="PF23005">
    <property type="entry name" value="DUF7032"/>
    <property type="match status" value="1"/>
</dbReference>
<dbReference type="Gene3D" id="1.25.10.10">
    <property type="entry name" value="Leucine-rich Repeat Variant"/>
    <property type="match status" value="2"/>
</dbReference>
<feature type="compositionally biased region" description="Basic and acidic residues" evidence="2">
    <location>
        <begin position="709"/>
        <end position="723"/>
    </location>
</feature>
<comment type="caution">
    <text evidence="4">The sequence shown here is derived from an EMBL/GenBank/DDBJ whole genome shotgun (WGS) entry which is preliminary data.</text>
</comment>
<reference evidence="4 5" key="1">
    <citation type="submission" date="2020-08" db="EMBL/GenBank/DDBJ databases">
        <title>Plant Genome Project.</title>
        <authorList>
            <person name="Zhang R.-G."/>
        </authorList>
    </citation>
    <scope>NUCLEOTIDE SEQUENCE [LARGE SCALE GENOMIC DNA]</scope>
    <source>
        <tissue evidence="4">Rhizome</tissue>
    </source>
</reference>
<name>A0A8J5K994_ZINOF</name>
<organism evidence="4 5">
    <name type="scientific">Zingiber officinale</name>
    <name type="common">Ginger</name>
    <name type="synonym">Amomum zingiber</name>
    <dbReference type="NCBI Taxonomy" id="94328"/>
    <lineage>
        <taxon>Eukaryota</taxon>
        <taxon>Viridiplantae</taxon>
        <taxon>Streptophyta</taxon>
        <taxon>Embryophyta</taxon>
        <taxon>Tracheophyta</taxon>
        <taxon>Spermatophyta</taxon>
        <taxon>Magnoliopsida</taxon>
        <taxon>Liliopsida</taxon>
        <taxon>Zingiberales</taxon>
        <taxon>Zingiberaceae</taxon>
        <taxon>Zingiber</taxon>
    </lineage>
</organism>
<evidence type="ECO:0000313" key="4">
    <source>
        <dbReference type="EMBL" id="KAG6477225.1"/>
    </source>
</evidence>
<dbReference type="InterPro" id="IPR054296">
    <property type="entry name" value="DUF7032"/>
</dbReference>
<dbReference type="PANTHER" id="PTHR46043">
    <property type="entry name" value="ARM REPEAT SUPERFAMILY PROTEIN"/>
    <property type="match status" value="1"/>
</dbReference>
<dbReference type="InterPro" id="IPR000225">
    <property type="entry name" value="Armadillo"/>
</dbReference>
<dbReference type="PANTHER" id="PTHR46043:SF13">
    <property type="entry name" value="ARM REPEAT SUPERFAMILY PROTEIN"/>
    <property type="match status" value="1"/>
</dbReference>
<accession>A0A8J5K994</accession>
<dbReference type="InterPro" id="IPR016024">
    <property type="entry name" value="ARM-type_fold"/>
</dbReference>
<evidence type="ECO:0000313" key="5">
    <source>
        <dbReference type="Proteomes" id="UP000734854"/>
    </source>
</evidence>
<dbReference type="InterPro" id="IPR011989">
    <property type="entry name" value="ARM-like"/>
</dbReference>
<dbReference type="PROSITE" id="PS50176">
    <property type="entry name" value="ARM_REPEAT"/>
    <property type="match status" value="1"/>
</dbReference>